<reference evidence="1 2" key="1">
    <citation type="journal article" date="2023" name="Nucleic Acids Res.">
        <title>The hologenome of Daphnia magna reveals possible DNA methylation and microbiome-mediated evolution of the host genome.</title>
        <authorList>
            <person name="Chaturvedi A."/>
            <person name="Li X."/>
            <person name="Dhandapani V."/>
            <person name="Marshall H."/>
            <person name="Kissane S."/>
            <person name="Cuenca-Cambronero M."/>
            <person name="Asole G."/>
            <person name="Calvet F."/>
            <person name="Ruiz-Romero M."/>
            <person name="Marangio P."/>
            <person name="Guigo R."/>
            <person name="Rago D."/>
            <person name="Mirbahai L."/>
            <person name="Eastwood N."/>
            <person name="Colbourne J.K."/>
            <person name="Zhou J."/>
            <person name="Mallon E."/>
            <person name="Orsini L."/>
        </authorList>
    </citation>
    <scope>NUCLEOTIDE SEQUENCE [LARGE SCALE GENOMIC DNA]</scope>
    <source>
        <strain evidence="1">LRV0_1</strain>
    </source>
</reference>
<protein>
    <submittedName>
        <fullName evidence="1">Uncharacterized protein</fullName>
    </submittedName>
</protein>
<comment type="caution">
    <text evidence="1">The sequence shown here is derived from an EMBL/GenBank/DDBJ whole genome shotgun (WGS) entry which is preliminary data.</text>
</comment>
<accession>A0ABR0A2D6</accession>
<name>A0ABR0A2D6_9CRUS</name>
<keyword evidence="2" id="KW-1185">Reference proteome</keyword>
<proteinExistence type="predicted"/>
<gene>
    <name evidence="1" type="ORF">OUZ56_001346</name>
</gene>
<evidence type="ECO:0000313" key="2">
    <source>
        <dbReference type="Proteomes" id="UP001234178"/>
    </source>
</evidence>
<dbReference type="Proteomes" id="UP001234178">
    <property type="component" value="Unassembled WGS sequence"/>
</dbReference>
<sequence length="59" mass="6758">MLFSPNAAGPAKSLVPVEIERPVMRKRAELHWHKMWRAMCRFFIAVSFSPAEFPITSIA</sequence>
<organism evidence="1 2">
    <name type="scientific">Daphnia magna</name>
    <dbReference type="NCBI Taxonomy" id="35525"/>
    <lineage>
        <taxon>Eukaryota</taxon>
        <taxon>Metazoa</taxon>
        <taxon>Ecdysozoa</taxon>
        <taxon>Arthropoda</taxon>
        <taxon>Crustacea</taxon>
        <taxon>Branchiopoda</taxon>
        <taxon>Diplostraca</taxon>
        <taxon>Cladocera</taxon>
        <taxon>Anomopoda</taxon>
        <taxon>Daphniidae</taxon>
        <taxon>Daphnia</taxon>
    </lineage>
</organism>
<evidence type="ECO:0000313" key="1">
    <source>
        <dbReference type="EMBL" id="KAK4019321.1"/>
    </source>
</evidence>
<dbReference type="EMBL" id="JAOYFB010000036">
    <property type="protein sequence ID" value="KAK4019321.1"/>
    <property type="molecule type" value="Genomic_DNA"/>
</dbReference>